<organism evidence="1 2">
    <name type="scientific">Dactylosporangium matsuzakiense</name>
    <dbReference type="NCBI Taxonomy" id="53360"/>
    <lineage>
        <taxon>Bacteria</taxon>
        <taxon>Bacillati</taxon>
        <taxon>Actinomycetota</taxon>
        <taxon>Actinomycetes</taxon>
        <taxon>Micromonosporales</taxon>
        <taxon>Micromonosporaceae</taxon>
        <taxon>Dactylosporangium</taxon>
    </lineage>
</organism>
<name>A0A9W6KX66_9ACTN</name>
<dbReference type="RefSeq" id="WP_261963089.1">
    <property type="nucleotide sequence ID" value="NZ_BAAAXA010000003.1"/>
</dbReference>
<comment type="caution">
    <text evidence="1">The sequence shown here is derived from an EMBL/GenBank/DDBJ whole genome shotgun (WGS) entry which is preliminary data.</text>
</comment>
<proteinExistence type="predicted"/>
<gene>
    <name evidence="1" type="ORF">GCM10017581_088400</name>
</gene>
<evidence type="ECO:0000313" key="1">
    <source>
        <dbReference type="EMBL" id="GLL07089.1"/>
    </source>
</evidence>
<reference evidence="1" key="1">
    <citation type="journal article" date="2014" name="Int. J. Syst. Evol. Microbiol.">
        <title>Complete genome sequence of Corynebacterium casei LMG S-19264T (=DSM 44701T), isolated from a smear-ripened cheese.</title>
        <authorList>
            <consortium name="US DOE Joint Genome Institute (JGI-PGF)"/>
            <person name="Walter F."/>
            <person name="Albersmeier A."/>
            <person name="Kalinowski J."/>
            <person name="Ruckert C."/>
        </authorList>
    </citation>
    <scope>NUCLEOTIDE SEQUENCE</scope>
    <source>
        <strain evidence="1">VKM Ac-1321</strain>
    </source>
</reference>
<protein>
    <submittedName>
        <fullName evidence="1">HEXXH motif domain-containing protein</fullName>
    </submittedName>
</protein>
<dbReference type="AlphaFoldDB" id="A0A9W6KX66"/>
<accession>A0A9W6KX66</accession>
<dbReference type="NCBIfam" id="TIGR04267">
    <property type="entry name" value="mod_HExxH"/>
    <property type="match status" value="1"/>
</dbReference>
<keyword evidence="2" id="KW-1185">Reference proteome</keyword>
<sequence>MIGPEDLDELATGRGGERVLDTLRAGQITKHVLLVREVAHAARGRVTAAVEVLAAADAKDPAATRALLGHPQIGAWAIHCLTGAVTPEDLDHLHGIAAAAAARAGLDASWAAGLPRPRLPIPALGTALVEHGAAVAVSVRDGRIRAGAVDVPADPAQDGPGWLGLRSLEAGNTRLYLDDLDPYRDVYDLQLTGRLSPEDAEHWRADTAAAGALLAAHHPWHTLSMSRCLTSVVPLSAAGRSATSRDAFGAAALARPPDPRRLAAGLVHEQQHGKLNALLLFHDMLRPDPPARRYYAPWRTDPRPAGALLHGCYAHLAIADFWRTEFIRTGDDLSAVEFTRWRVAVAETLETLDASDSLSPAGQRLVDGMRARLDSWLPDHVPADADHRARQTLAAHRTQYARP</sequence>
<dbReference type="InterPro" id="IPR026337">
    <property type="entry name" value="AKG_HExxH"/>
</dbReference>
<reference evidence="1" key="2">
    <citation type="submission" date="2023-01" db="EMBL/GenBank/DDBJ databases">
        <authorList>
            <person name="Sun Q."/>
            <person name="Evtushenko L."/>
        </authorList>
    </citation>
    <scope>NUCLEOTIDE SEQUENCE</scope>
    <source>
        <strain evidence="1">VKM Ac-1321</strain>
    </source>
</reference>
<evidence type="ECO:0000313" key="2">
    <source>
        <dbReference type="Proteomes" id="UP001143480"/>
    </source>
</evidence>
<dbReference type="Proteomes" id="UP001143480">
    <property type="component" value="Unassembled WGS sequence"/>
</dbReference>
<dbReference type="EMBL" id="BSFP01000084">
    <property type="protein sequence ID" value="GLL07089.1"/>
    <property type="molecule type" value="Genomic_DNA"/>
</dbReference>